<dbReference type="InterPro" id="IPR036388">
    <property type="entry name" value="WH-like_DNA-bd_sf"/>
</dbReference>
<dbReference type="PROSITE" id="PS50931">
    <property type="entry name" value="HTH_LYSR"/>
    <property type="match status" value="1"/>
</dbReference>
<dbReference type="EMBL" id="QWEY01000006">
    <property type="protein sequence ID" value="RGP36849.1"/>
    <property type="molecule type" value="Genomic_DNA"/>
</dbReference>
<dbReference type="Proteomes" id="UP000284547">
    <property type="component" value="Unassembled WGS sequence"/>
</dbReference>
<dbReference type="SUPFAM" id="SSF46785">
    <property type="entry name" value="Winged helix' DNA-binding domain"/>
    <property type="match status" value="1"/>
</dbReference>
<dbReference type="InterPro" id="IPR005119">
    <property type="entry name" value="LysR_subst-bd"/>
</dbReference>
<dbReference type="PANTHER" id="PTHR30579">
    <property type="entry name" value="TRANSCRIPTIONAL REGULATOR"/>
    <property type="match status" value="1"/>
</dbReference>
<dbReference type="GO" id="GO:0003677">
    <property type="term" value="F:DNA binding"/>
    <property type="evidence" value="ECO:0007669"/>
    <property type="project" value="UniProtKB-KW"/>
</dbReference>
<evidence type="ECO:0000313" key="6">
    <source>
        <dbReference type="EMBL" id="RGP36849.1"/>
    </source>
</evidence>
<dbReference type="GO" id="GO:0003700">
    <property type="term" value="F:DNA-binding transcription factor activity"/>
    <property type="evidence" value="ECO:0007669"/>
    <property type="project" value="InterPro"/>
</dbReference>
<evidence type="ECO:0000256" key="3">
    <source>
        <dbReference type="ARBA" id="ARBA00023125"/>
    </source>
</evidence>
<dbReference type="SUPFAM" id="SSF53850">
    <property type="entry name" value="Periplasmic binding protein-like II"/>
    <property type="match status" value="1"/>
</dbReference>
<dbReference type="AlphaFoldDB" id="A0A411Z197"/>
<dbReference type="PANTHER" id="PTHR30579:SF8">
    <property type="entry name" value="HTH-TYPE TRANSCRIPTIONAL REGULATOR HDFR"/>
    <property type="match status" value="1"/>
</dbReference>
<dbReference type="Pfam" id="PF03466">
    <property type="entry name" value="LysR_substrate"/>
    <property type="match status" value="1"/>
</dbReference>
<organism evidence="6 7">
    <name type="scientific">Pseudotabrizicola alkalilacus</name>
    <dbReference type="NCBI Taxonomy" id="2305252"/>
    <lineage>
        <taxon>Bacteria</taxon>
        <taxon>Pseudomonadati</taxon>
        <taxon>Pseudomonadota</taxon>
        <taxon>Alphaproteobacteria</taxon>
        <taxon>Rhodobacterales</taxon>
        <taxon>Paracoccaceae</taxon>
        <taxon>Pseudotabrizicola</taxon>
    </lineage>
</organism>
<dbReference type="Gene3D" id="1.10.10.10">
    <property type="entry name" value="Winged helix-like DNA-binding domain superfamily/Winged helix DNA-binding domain"/>
    <property type="match status" value="1"/>
</dbReference>
<keyword evidence="2" id="KW-0805">Transcription regulation</keyword>
<dbReference type="Pfam" id="PF00126">
    <property type="entry name" value="HTH_1"/>
    <property type="match status" value="1"/>
</dbReference>
<protein>
    <submittedName>
        <fullName evidence="6">LysR family transcriptional regulator</fullName>
    </submittedName>
</protein>
<evidence type="ECO:0000256" key="4">
    <source>
        <dbReference type="ARBA" id="ARBA00023163"/>
    </source>
</evidence>
<evidence type="ECO:0000256" key="2">
    <source>
        <dbReference type="ARBA" id="ARBA00023015"/>
    </source>
</evidence>
<name>A0A411Z197_9RHOB</name>
<dbReference type="InterPro" id="IPR000847">
    <property type="entry name" value="LysR_HTH_N"/>
</dbReference>
<dbReference type="Gene3D" id="3.40.190.10">
    <property type="entry name" value="Periplasmic binding protein-like II"/>
    <property type="match status" value="1"/>
</dbReference>
<accession>A0A411Z197</accession>
<evidence type="ECO:0000256" key="1">
    <source>
        <dbReference type="ARBA" id="ARBA00009437"/>
    </source>
</evidence>
<comment type="similarity">
    <text evidence="1">Belongs to the LysR transcriptional regulatory family.</text>
</comment>
<dbReference type="CDD" id="cd05466">
    <property type="entry name" value="PBP2_LTTR_substrate"/>
    <property type="match status" value="1"/>
</dbReference>
<proteinExistence type="inferred from homology"/>
<dbReference type="PRINTS" id="PR00039">
    <property type="entry name" value="HTHLYSR"/>
</dbReference>
<evidence type="ECO:0000313" key="7">
    <source>
        <dbReference type="Proteomes" id="UP000284547"/>
    </source>
</evidence>
<dbReference type="InterPro" id="IPR036390">
    <property type="entry name" value="WH_DNA-bd_sf"/>
</dbReference>
<dbReference type="InterPro" id="IPR050176">
    <property type="entry name" value="LTTR"/>
</dbReference>
<dbReference type="RefSeq" id="WP_118152447.1">
    <property type="nucleotide sequence ID" value="NZ_QWEY01000006.1"/>
</dbReference>
<evidence type="ECO:0000259" key="5">
    <source>
        <dbReference type="PROSITE" id="PS50931"/>
    </source>
</evidence>
<sequence>MQIELIDTFLDLIETRSFNRSAERLGLTQSTISGRVVALEQALGARLFTRSRAGTQLTTEGLKFEPHARLLRQEWMMARRAVTDSGTAALTLRIGIQNDLVPAHLGALIAAFRALLPQAALYVEPDYSTQMCADLVTGALDFAILFTPKPQPDLYFDSLPDIPYRLISTDTANLSAITPERYVCANFSPAFETAHRQHLPHLSAAPLSVGQSSAVALLLTHLGGSGYVMESHARDLVAAGGFQMVTDAPVIRQPVYAAMHLRNRTGTTHKRMAEAARRRLQAGGAR</sequence>
<feature type="domain" description="HTH lysR-type" evidence="5">
    <location>
        <begin position="1"/>
        <end position="58"/>
    </location>
</feature>
<keyword evidence="3" id="KW-0238">DNA-binding</keyword>
<reference evidence="6 7" key="1">
    <citation type="submission" date="2018-08" db="EMBL/GenBank/DDBJ databases">
        <title>Flavobacterium tibetense sp. nov., isolated from a wetland YonghuCo on Tibetan Plateau.</title>
        <authorList>
            <person name="Phurbu D."/>
            <person name="Lu H."/>
            <person name="Xing P."/>
        </authorList>
    </citation>
    <scope>NUCLEOTIDE SEQUENCE [LARGE SCALE GENOMIC DNA]</scope>
    <source>
        <strain evidence="6 7">DJC</strain>
    </source>
</reference>
<dbReference type="OrthoDB" id="9811588at2"/>
<comment type="caution">
    <text evidence="6">The sequence shown here is derived from an EMBL/GenBank/DDBJ whole genome shotgun (WGS) entry which is preliminary data.</text>
</comment>
<keyword evidence="4" id="KW-0804">Transcription</keyword>
<gene>
    <name evidence="6" type="ORF">D1012_11855</name>
</gene>
<keyword evidence="7" id="KW-1185">Reference proteome</keyword>